<dbReference type="RefSeq" id="XP_033649512.1">
    <property type="nucleotide sequence ID" value="XM_033794028.1"/>
</dbReference>
<dbReference type="Proteomes" id="UP000800097">
    <property type="component" value="Unassembled WGS sequence"/>
</dbReference>
<dbReference type="GeneID" id="54547203"/>
<dbReference type="AlphaFoldDB" id="A0A6A6J736"/>
<name>A0A6A6J736_WESOR</name>
<organism evidence="1 2">
    <name type="scientific">Westerdykella ornata</name>
    <dbReference type="NCBI Taxonomy" id="318751"/>
    <lineage>
        <taxon>Eukaryota</taxon>
        <taxon>Fungi</taxon>
        <taxon>Dikarya</taxon>
        <taxon>Ascomycota</taxon>
        <taxon>Pezizomycotina</taxon>
        <taxon>Dothideomycetes</taxon>
        <taxon>Pleosporomycetidae</taxon>
        <taxon>Pleosporales</taxon>
        <taxon>Sporormiaceae</taxon>
        <taxon>Westerdykella</taxon>
    </lineage>
</organism>
<evidence type="ECO:0000313" key="1">
    <source>
        <dbReference type="EMBL" id="KAF2271973.1"/>
    </source>
</evidence>
<accession>A0A6A6J736</accession>
<evidence type="ECO:0000313" key="2">
    <source>
        <dbReference type="Proteomes" id="UP000800097"/>
    </source>
</evidence>
<proteinExistence type="predicted"/>
<dbReference type="EMBL" id="ML986529">
    <property type="protein sequence ID" value="KAF2271973.1"/>
    <property type="molecule type" value="Genomic_DNA"/>
</dbReference>
<keyword evidence="2" id="KW-1185">Reference proteome</keyword>
<reference evidence="1" key="1">
    <citation type="journal article" date="2020" name="Stud. Mycol.">
        <title>101 Dothideomycetes genomes: a test case for predicting lifestyles and emergence of pathogens.</title>
        <authorList>
            <person name="Haridas S."/>
            <person name="Albert R."/>
            <person name="Binder M."/>
            <person name="Bloem J."/>
            <person name="Labutti K."/>
            <person name="Salamov A."/>
            <person name="Andreopoulos B."/>
            <person name="Baker S."/>
            <person name="Barry K."/>
            <person name="Bills G."/>
            <person name="Bluhm B."/>
            <person name="Cannon C."/>
            <person name="Castanera R."/>
            <person name="Culley D."/>
            <person name="Daum C."/>
            <person name="Ezra D."/>
            <person name="Gonzalez J."/>
            <person name="Henrissat B."/>
            <person name="Kuo A."/>
            <person name="Liang C."/>
            <person name="Lipzen A."/>
            <person name="Lutzoni F."/>
            <person name="Magnuson J."/>
            <person name="Mondo S."/>
            <person name="Nolan M."/>
            <person name="Ohm R."/>
            <person name="Pangilinan J."/>
            <person name="Park H.-J."/>
            <person name="Ramirez L."/>
            <person name="Alfaro M."/>
            <person name="Sun H."/>
            <person name="Tritt A."/>
            <person name="Yoshinaga Y."/>
            <person name="Zwiers L.-H."/>
            <person name="Turgeon B."/>
            <person name="Goodwin S."/>
            <person name="Spatafora J."/>
            <person name="Crous P."/>
            <person name="Grigoriev I."/>
        </authorList>
    </citation>
    <scope>NUCLEOTIDE SEQUENCE</scope>
    <source>
        <strain evidence="1">CBS 379.55</strain>
    </source>
</reference>
<protein>
    <submittedName>
        <fullName evidence="1">Uncharacterized protein</fullName>
    </submittedName>
</protein>
<gene>
    <name evidence="1" type="ORF">EI97DRAFT_238644</name>
</gene>
<sequence>MFSSFLSPASLGRWLHHTLVCFCGWHAAEGLVGLWLILVYIAQTDLYAECSCTYSDAVILDGSSVSTVPLDTWVPVCVYGYGYGWALLPCSFTAPSPGGETISCFLFPSLSYNCFRLSYVGTSSGSLATLTEIIPSLQSFNPPFRMLVHTFIP</sequence>